<keyword evidence="1" id="KW-0812">Transmembrane</keyword>
<dbReference type="KEGG" id="cpre:Csp1_24320"/>
<dbReference type="EMBL" id="CP024988">
    <property type="protein sequence ID" value="AWT27180.1"/>
    <property type="molecule type" value="Genomic_DNA"/>
</dbReference>
<feature type="transmembrane region" description="Helical" evidence="1">
    <location>
        <begin position="149"/>
        <end position="172"/>
    </location>
</feature>
<keyword evidence="3" id="KW-1185">Reference proteome</keyword>
<evidence type="ECO:0008006" key="4">
    <source>
        <dbReference type="Google" id="ProtNLM"/>
    </source>
</evidence>
<gene>
    <name evidence="2" type="ORF">Csp1_24320</name>
</gene>
<sequence length="518" mass="53118">MTTVVLWPFVVAVVTGWDRKNALLLRDMSVPGSMSLNDLATGADGVARAVPQDAVLAVLSPLVPPTVVIGLLMCGCGVTGMWGASLLARQFGAGCVGQALAAFLVLWNPYLAERLLQGHWSVVVAGMLLPLVAWLAVEGRQAWSAVGLAGALAVCALTPTGLILSVVTAVVASGRRRFTVLPLVEGAVLSLPWVLPSLRDAAGTLTDAAGASLFAARAEPWVGTPGALAGLGGIWNADAIPDHLLPPAGVLLAVAAVTVAVVLWRRGGWTGGLRRLSALGGVAVVVPTLMATGPGLTLFGEVLETVPGAGLLRDTQKFVVLALPAMVVLVSRVDVLVPRVAPPVPVLLTGALAFLQVPLLPADLTQLRPVALDGGYADAVDAVEEAAENAGLSDPHTLLWPPGNYRLIDGRPVLDPLLKMLPGSPVDPGYLIVDGRVVDGDPTTVRLLSELASGGASGAALGNADRPDGLAEAGVDLVLVEVDAARDAGVDLPAVLTDPASPHELVWSNDGWSLYRVG</sequence>
<evidence type="ECO:0000313" key="2">
    <source>
        <dbReference type="EMBL" id="AWT27180.1"/>
    </source>
</evidence>
<feature type="transmembrane region" description="Helical" evidence="1">
    <location>
        <begin position="244"/>
        <end position="264"/>
    </location>
</feature>
<dbReference type="Proteomes" id="UP000247696">
    <property type="component" value="Chromosome"/>
</dbReference>
<dbReference type="AlphaFoldDB" id="A0A2Z3YW43"/>
<reference evidence="3" key="1">
    <citation type="submission" date="2017-11" db="EMBL/GenBank/DDBJ databases">
        <title>Otitis media/interna in a cat caused by the recently described species Corynebacterium provencense.</title>
        <authorList>
            <person name="Kittl S."/>
            <person name="Brodard I."/>
            <person name="Rychener L."/>
            <person name="Jores J."/>
            <person name="Roosje P."/>
            <person name="Gobeli Brawand S."/>
        </authorList>
    </citation>
    <scope>NUCLEOTIDE SEQUENCE [LARGE SCALE GENOMIC DNA]</scope>
    <source>
        <strain evidence="3">17KM38</strain>
    </source>
</reference>
<proteinExistence type="predicted"/>
<keyword evidence="1" id="KW-0472">Membrane</keyword>
<dbReference type="STRING" id="1737425.GCA_900049755_01437"/>
<feature type="transmembrane region" description="Helical" evidence="1">
    <location>
        <begin position="91"/>
        <end position="112"/>
    </location>
</feature>
<evidence type="ECO:0000313" key="3">
    <source>
        <dbReference type="Proteomes" id="UP000247696"/>
    </source>
</evidence>
<feature type="transmembrane region" description="Helical" evidence="1">
    <location>
        <begin position="276"/>
        <end position="298"/>
    </location>
</feature>
<feature type="transmembrane region" description="Helical" evidence="1">
    <location>
        <begin position="62"/>
        <end position="84"/>
    </location>
</feature>
<evidence type="ECO:0000256" key="1">
    <source>
        <dbReference type="SAM" id="Phobius"/>
    </source>
</evidence>
<organism evidence="2 3">
    <name type="scientific">Corynebacterium provencense</name>
    <dbReference type="NCBI Taxonomy" id="1737425"/>
    <lineage>
        <taxon>Bacteria</taxon>
        <taxon>Bacillati</taxon>
        <taxon>Actinomycetota</taxon>
        <taxon>Actinomycetes</taxon>
        <taxon>Mycobacteriales</taxon>
        <taxon>Corynebacteriaceae</taxon>
        <taxon>Corynebacterium</taxon>
    </lineage>
</organism>
<accession>A0A2Z3YW43</accession>
<name>A0A2Z3YW43_9CORY</name>
<feature type="transmembrane region" description="Helical" evidence="1">
    <location>
        <begin position="118"/>
        <end position="137"/>
    </location>
</feature>
<keyword evidence="1" id="KW-1133">Transmembrane helix</keyword>
<protein>
    <recommendedName>
        <fullName evidence="4">Glycosyltransferase RgtA/B/C/D-like domain-containing protein</fullName>
    </recommendedName>
</protein>